<evidence type="ECO:0000313" key="3">
    <source>
        <dbReference type="Proteomes" id="UP000799441"/>
    </source>
</evidence>
<gene>
    <name evidence="2" type="ORF">K431DRAFT_42835</name>
</gene>
<reference evidence="2" key="1">
    <citation type="journal article" date="2020" name="Stud. Mycol.">
        <title>101 Dothideomycetes genomes: a test case for predicting lifestyles and emergence of pathogens.</title>
        <authorList>
            <person name="Haridas S."/>
            <person name="Albert R."/>
            <person name="Binder M."/>
            <person name="Bloem J."/>
            <person name="Labutti K."/>
            <person name="Salamov A."/>
            <person name="Andreopoulos B."/>
            <person name="Baker S."/>
            <person name="Barry K."/>
            <person name="Bills G."/>
            <person name="Bluhm B."/>
            <person name="Cannon C."/>
            <person name="Castanera R."/>
            <person name="Culley D."/>
            <person name="Daum C."/>
            <person name="Ezra D."/>
            <person name="Gonzalez J."/>
            <person name="Henrissat B."/>
            <person name="Kuo A."/>
            <person name="Liang C."/>
            <person name="Lipzen A."/>
            <person name="Lutzoni F."/>
            <person name="Magnuson J."/>
            <person name="Mondo S."/>
            <person name="Nolan M."/>
            <person name="Ohm R."/>
            <person name="Pangilinan J."/>
            <person name="Park H.-J."/>
            <person name="Ramirez L."/>
            <person name="Alfaro M."/>
            <person name="Sun H."/>
            <person name="Tritt A."/>
            <person name="Yoshinaga Y."/>
            <person name="Zwiers L.-H."/>
            <person name="Turgeon B."/>
            <person name="Goodwin S."/>
            <person name="Spatafora J."/>
            <person name="Crous P."/>
            <person name="Grigoriev I."/>
        </authorList>
    </citation>
    <scope>NUCLEOTIDE SEQUENCE</scope>
    <source>
        <strain evidence="2">CBS 116435</strain>
    </source>
</reference>
<evidence type="ECO:0000313" key="2">
    <source>
        <dbReference type="EMBL" id="KAF2722651.1"/>
    </source>
</evidence>
<keyword evidence="1" id="KW-0472">Membrane</keyword>
<organism evidence="2 3">
    <name type="scientific">Polychaeton citri CBS 116435</name>
    <dbReference type="NCBI Taxonomy" id="1314669"/>
    <lineage>
        <taxon>Eukaryota</taxon>
        <taxon>Fungi</taxon>
        <taxon>Dikarya</taxon>
        <taxon>Ascomycota</taxon>
        <taxon>Pezizomycotina</taxon>
        <taxon>Dothideomycetes</taxon>
        <taxon>Dothideomycetidae</taxon>
        <taxon>Capnodiales</taxon>
        <taxon>Capnodiaceae</taxon>
        <taxon>Polychaeton</taxon>
    </lineage>
</organism>
<evidence type="ECO:0000256" key="1">
    <source>
        <dbReference type="SAM" id="Phobius"/>
    </source>
</evidence>
<name>A0A9P4QD16_9PEZI</name>
<dbReference type="Proteomes" id="UP000799441">
    <property type="component" value="Unassembled WGS sequence"/>
</dbReference>
<keyword evidence="1" id="KW-0812">Transmembrane</keyword>
<dbReference type="EMBL" id="MU003781">
    <property type="protein sequence ID" value="KAF2722651.1"/>
    <property type="molecule type" value="Genomic_DNA"/>
</dbReference>
<dbReference type="AlphaFoldDB" id="A0A9P4QD16"/>
<feature type="transmembrane region" description="Helical" evidence="1">
    <location>
        <begin position="17"/>
        <end position="41"/>
    </location>
</feature>
<accession>A0A9P4QD16</accession>
<protein>
    <submittedName>
        <fullName evidence="2">Uncharacterized protein</fullName>
    </submittedName>
</protein>
<comment type="caution">
    <text evidence="2">The sequence shown here is derived from an EMBL/GenBank/DDBJ whole genome shotgun (WGS) entry which is preliminary data.</text>
</comment>
<keyword evidence="3" id="KW-1185">Reference proteome</keyword>
<sequence>MAWREEPSGGSAHTVRILALVLVLVLVRVLCAVGCGLEVIAERARRFRRSIPSHCSPRSSSFRPSSQSRWAGMLQPSRFTWANSEAPSPSGTSPASCRCIAGTRMPRDPSASGPPTASLLCLYLCTVAVPRCALELHIAAAAPATHIRLSVCKRGERATAQETRPPLAWDEMGWDGIPPPASAAKQ</sequence>
<keyword evidence="1" id="KW-1133">Transmembrane helix</keyword>
<proteinExistence type="predicted"/>